<dbReference type="Pfam" id="PF13715">
    <property type="entry name" value="CarbopepD_reg_2"/>
    <property type="match status" value="1"/>
</dbReference>
<dbReference type="Proteomes" id="UP000278351">
    <property type="component" value="Unassembled WGS sequence"/>
</dbReference>
<dbReference type="Pfam" id="PF07715">
    <property type="entry name" value="Plug"/>
    <property type="match status" value="1"/>
</dbReference>
<keyword evidence="4" id="KW-1134">Transmembrane beta strand</keyword>
<evidence type="ECO:0000256" key="2">
    <source>
        <dbReference type="ARBA" id="ARBA00023136"/>
    </source>
</evidence>
<organism evidence="6 7">
    <name type="scientific">Chitinophaga lutea</name>
    <dbReference type="NCBI Taxonomy" id="2488634"/>
    <lineage>
        <taxon>Bacteria</taxon>
        <taxon>Pseudomonadati</taxon>
        <taxon>Bacteroidota</taxon>
        <taxon>Chitinophagia</taxon>
        <taxon>Chitinophagales</taxon>
        <taxon>Chitinophagaceae</taxon>
        <taxon>Chitinophaga</taxon>
    </lineage>
</organism>
<name>A0A3N4QDY3_9BACT</name>
<dbReference type="AlphaFoldDB" id="A0A3N4QDY3"/>
<dbReference type="InterPro" id="IPR023997">
    <property type="entry name" value="TonB-dep_OMP_SusC/RagA_CS"/>
</dbReference>
<reference evidence="6 7" key="1">
    <citation type="submission" date="2018-11" db="EMBL/GenBank/DDBJ databases">
        <title>Chitinophaga lutea sp.nov., isolate from arsenic contaminated soil.</title>
        <authorList>
            <person name="Zong Y."/>
        </authorList>
    </citation>
    <scope>NUCLEOTIDE SEQUENCE [LARGE SCALE GENOMIC DNA]</scope>
    <source>
        <strain evidence="6 7">ZY74</strain>
    </source>
</reference>
<evidence type="ECO:0000259" key="5">
    <source>
        <dbReference type="SMART" id="SM00965"/>
    </source>
</evidence>
<dbReference type="InterPro" id="IPR037066">
    <property type="entry name" value="Plug_dom_sf"/>
</dbReference>
<dbReference type="NCBIfam" id="TIGR04056">
    <property type="entry name" value="OMP_RagA_SusC"/>
    <property type="match status" value="1"/>
</dbReference>
<comment type="caution">
    <text evidence="6">The sequence shown here is derived from an EMBL/GenBank/DDBJ whole genome shotgun (WGS) entry which is preliminary data.</text>
</comment>
<keyword evidence="3 4" id="KW-0998">Cell outer membrane</keyword>
<dbReference type="EMBL" id="RPDH01000001">
    <property type="protein sequence ID" value="RPE14167.1"/>
    <property type="molecule type" value="Genomic_DNA"/>
</dbReference>
<proteinExistence type="inferred from homology"/>
<keyword evidence="1 4" id="KW-0813">Transport</keyword>
<keyword evidence="2 4" id="KW-0472">Membrane</keyword>
<comment type="subcellular location">
    <subcellularLocation>
        <location evidence="4">Cell outer membrane</location>
        <topology evidence="4">Multi-pass membrane protein</topology>
    </subcellularLocation>
</comment>
<comment type="similarity">
    <text evidence="4">Belongs to the TonB-dependent receptor family.</text>
</comment>
<gene>
    <name evidence="6" type="ORF">EGT74_11870</name>
</gene>
<dbReference type="InterPro" id="IPR012910">
    <property type="entry name" value="Plug_dom"/>
</dbReference>
<dbReference type="InterPro" id="IPR023996">
    <property type="entry name" value="TonB-dep_OMP_SusC/RagA"/>
</dbReference>
<keyword evidence="4" id="KW-0812">Transmembrane</keyword>
<keyword evidence="7" id="KW-1185">Reference proteome</keyword>
<dbReference type="PROSITE" id="PS52016">
    <property type="entry name" value="TONB_DEPENDENT_REC_3"/>
    <property type="match status" value="1"/>
</dbReference>
<dbReference type="InterPro" id="IPR011662">
    <property type="entry name" value="Secretin/TonB_short_N"/>
</dbReference>
<dbReference type="Gene3D" id="2.60.40.1120">
    <property type="entry name" value="Carboxypeptidase-like, regulatory domain"/>
    <property type="match status" value="1"/>
</dbReference>
<sequence>MKKSTVVSWLPPGRSLKKLFIFMKLSAMFVFVACMQVSASVRSQHTVSVKLSRTNLEKAFSLIELQTKYRFVYNDDRLPAWHKVTIDAKEQPIQQVLEQMLANTNLGYRFLSGDLIVIAPSATVAKDIVAKGKVVNPAGEPLQMVSVRLKNTTIGVLTNEKGEFELKVPEEGTLIFSYVGYVTQELQMGSGASLNVVLQPNSNSMEEVVVVGYGVQRKISTTGAVDQVAGKQLAERPISNIFQGLQGVSPGLNINYKGGAPGATPNINIRGVGSLFGETTPLIIIDGITAATDDFFRLNANDIATITVLRDAASAAIYGARASFGVVLITTKQGAGGKQRMSYNNYISSSRPTVLPKQVTDPYIFSRVLETATDNTPWDYVNYSDYHYQWAKERSDNPSVEDVRTDPNDPNKWIYMGSNDWNEYFFNKSSSSSNHSVTFSGGGETGKGKPFGYFLSADYTKENGLNKLAKDDWNRYGLRARVNFSPLGWLKIDNNLNIYQIKYDAPTYGITDLYYLMPTQVAKNPDGTWANTDAGRLGAKLTSGGRNVSTRFGFQDVVRGVGTFLNGDLLVTANASFKREMWKYNTDYRKYSIGYGPKDIRTEGGSGSVSVRNGIVKHDVYDLYANYTKKLGADHEIKALAGFNQEEYIWSFEQAARDVLITSSLPYLSLATGTPTVGAGYTTYALRGYFGRLNYTYKNRYVIEANGRWDGSSRFLPSNRWGFFPSISGAWIASEEAFVRNIRQLSTLKFRASYGALGNQVTSDFRHIPTIPVGTSGYLVNGAFPTVATGAALLPVDPQSYTWEKVNTFNVGADLGLFQDRILIGFDMYSRKTIGMLVAASSAPGVLGTSVPPTNSADLDTRGWELSVGYKNEFSLGNKPLTFSSRFIISDSRTKITKYDKNKLGLLSDYRVGQYVGEIWGLENNGYFKDADEIKALDQTAIVPWGALDIVPGWPKYTDQNKDGKITKGNGTTANPGDYKIIGNSATRYRYGITLEAQWNNIDLSVFLQGVAKRDFYPRHYLFWGPYQQPYAGVYPWNLDFYRGASETGAARDRHSASYIAAGLADANPNGYFPVLQSWLADANYGSGLDIPQSKYLLNGAYLRFKNVTLGYTLPSSVAKKIHISRLRVFVTGENLYEFSSIKKYFDPESIEDGFGWAYPFQRKYAFGINLDF</sequence>
<dbReference type="SMART" id="SM00965">
    <property type="entry name" value="STN"/>
    <property type="match status" value="1"/>
</dbReference>
<dbReference type="InterPro" id="IPR039426">
    <property type="entry name" value="TonB-dep_rcpt-like"/>
</dbReference>
<dbReference type="InterPro" id="IPR008969">
    <property type="entry name" value="CarboxyPept-like_regulatory"/>
</dbReference>
<dbReference type="GO" id="GO:0009279">
    <property type="term" value="C:cell outer membrane"/>
    <property type="evidence" value="ECO:0007669"/>
    <property type="project" value="UniProtKB-SubCell"/>
</dbReference>
<dbReference type="SUPFAM" id="SSF56935">
    <property type="entry name" value="Porins"/>
    <property type="match status" value="1"/>
</dbReference>
<dbReference type="SUPFAM" id="SSF49464">
    <property type="entry name" value="Carboxypeptidase regulatory domain-like"/>
    <property type="match status" value="1"/>
</dbReference>
<evidence type="ECO:0000256" key="4">
    <source>
        <dbReference type="PROSITE-ProRule" id="PRU01360"/>
    </source>
</evidence>
<evidence type="ECO:0000313" key="6">
    <source>
        <dbReference type="EMBL" id="RPE14167.1"/>
    </source>
</evidence>
<dbReference type="Pfam" id="PF07660">
    <property type="entry name" value="STN"/>
    <property type="match status" value="1"/>
</dbReference>
<feature type="domain" description="Secretin/TonB short N-terminal" evidence="5">
    <location>
        <begin position="69"/>
        <end position="121"/>
    </location>
</feature>
<protein>
    <submittedName>
        <fullName evidence="6">SusC/RagA family TonB-linked outer membrane protein</fullName>
    </submittedName>
</protein>
<evidence type="ECO:0000256" key="1">
    <source>
        <dbReference type="ARBA" id="ARBA00022448"/>
    </source>
</evidence>
<dbReference type="NCBIfam" id="TIGR04057">
    <property type="entry name" value="SusC_RagA_signa"/>
    <property type="match status" value="1"/>
</dbReference>
<evidence type="ECO:0000313" key="7">
    <source>
        <dbReference type="Proteomes" id="UP000278351"/>
    </source>
</evidence>
<evidence type="ECO:0000256" key="3">
    <source>
        <dbReference type="ARBA" id="ARBA00023237"/>
    </source>
</evidence>
<accession>A0A3N4QDY3</accession>
<dbReference type="Gene3D" id="2.170.130.10">
    <property type="entry name" value="TonB-dependent receptor, plug domain"/>
    <property type="match status" value="1"/>
</dbReference>